<comment type="function">
    <text evidence="2">Catalyzes the reversible cyclization of carbamoyl aspartate to dihydroorotate.</text>
</comment>
<evidence type="ECO:0000256" key="3">
    <source>
        <dbReference type="ARBA" id="ARBA00010286"/>
    </source>
</evidence>
<dbReference type="InterPro" id="IPR011059">
    <property type="entry name" value="Metal-dep_hydrolase_composite"/>
</dbReference>
<name>A0A1F7J673_9BACT</name>
<dbReference type="EMBL" id="MGAR01000036">
    <property type="protein sequence ID" value="OGK51093.1"/>
    <property type="molecule type" value="Genomic_DNA"/>
</dbReference>
<evidence type="ECO:0000256" key="1">
    <source>
        <dbReference type="ARBA" id="ARBA00001947"/>
    </source>
</evidence>
<dbReference type="Proteomes" id="UP000176480">
    <property type="component" value="Unassembled WGS sequence"/>
</dbReference>
<gene>
    <name evidence="7" type="ORF">A2966_03965</name>
</gene>
<evidence type="ECO:0000259" key="6">
    <source>
        <dbReference type="Pfam" id="PF01979"/>
    </source>
</evidence>
<dbReference type="Gene3D" id="3.20.20.140">
    <property type="entry name" value="Metal-dependent hydrolases"/>
    <property type="match status" value="1"/>
</dbReference>
<dbReference type="SUPFAM" id="SSF51556">
    <property type="entry name" value="Metallo-dependent hydrolases"/>
    <property type="match status" value="1"/>
</dbReference>
<sequence length="349" mass="39547">MITLPGLIDIHVHLRDPGQTNKEDFTTGTAAALAGGFTTVFDMPNNRKPITTWARLQEKMIIAKKKILGDVGFYFGSLGDNLAEFTRVKPLVFGLKLYLNITTGGFIIDKKQLLSIYKAWSSEKPILLHSEEEMVGAIIDVVRKTGQRSHFCHISSRNELSQIMKAKQEGLPVTCGVTAHHLFLTIDDARLFGPYVQMKPSLKSRRDVDYLWTHLRDIDVIESDHAPHTLAEKESDKPPFGVPGLETTLPLLLTAVSEDKLELKEIWRLCYDNPRQLLKLPDIKETYIEVDEQEEYEINDQELQTKCGWSPFSGEKVRGRVKRVYIRGEKVYENRALVKPGWGTVLGAD</sequence>
<evidence type="ECO:0000313" key="7">
    <source>
        <dbReference type="EMBL" id="OGK51093.1"/>
    </source>
</evidence>
<protein>
    <recommendedName>
        <fullName evidence="6">Amidohydrolase-related domain-containing protein</fullName>
    </recommendedName>
</protein>
<reference evidence="7 8" key="1">
    <citation type="journal article" date="2016" name="Nat. Commun.">
        <title>Thousands of microbial genomes shed light on interconnected biogeochemical processes in an aquifer system.</title>
        <authorList>
            <person name="Anantharaman K."/>
            <person name="Brown C.T."/>
            <person name="Hug L.A."/>
            <person name="Sharon I."/>
            <person name="Castelle C.J."/>
            <person name="Probst A.J."/>
            <person name="Thomas B.C."/>
            <person name="Singh A."/>
            <person name="Wilkins M.J."/>
            <person name="Karaoz U."/>
            <person name="Brodie E.L."/>
            <person name="Williams K.H."/>
            <person name="Hubbard S.S."/>
            <person name="Banfield J.F."/>
        </authorList>
    </citation>
    <scope>NUCLEOTIDE SEQUENCE [LARGE SCALE GENOMIC DNA]</scope>
</reference>
<dbReference type="GO" id="GO:0046872">
    <property type="term" value="F:metal ion binding"/>
    <property type="evidence" value="ECO:0007669"/>
    <property type="project" value="UniProtKB-KW"/>
</dbReference>
<evidence type="ECO:0000256" key="4">
    <source>
        <dbReference type="ARBA" id="ARBA00022723"/>
    </source>
</evidence>
<dbReference type="AlphaFoldDB" id="A0A1F7J673"/>
<dbReference type="GO" id="GO:0005737">
    <property type="term" value="C:cytoplasm"/>
    <property type="evidence" value="ECO:0007669"/>
    <property type="project" value="TreeGrafter"/>
</dbReference>
<evidence type="ECO:0000256" key="2">
    <source>
        <dbReference type="ARBA" id="ARBA00002368"/>
    </source>
</evidence>
<comment type="similarity">
    <text evidence="3">Belongs to the metallo-dependent hydrolases superfamily. DHOase family. Class I DHOase subfamily.</text>
</comment>
<dbReference type="GO" id="GO:0004038">
    <property type="term" value="F:allantoinase activity"/>
    <property type="evidence" value="ECO:0007669"/>
    <property type="project" value="TreeGrafter"/>
</dbReference>
<keyword evidence="5" id="KW-0378">Hydrolase</keyword>
<dbReference type="SUPFAM" id="SSF51338">
    <property type="entry name" value="Composite domain of metallo-dependent hydrolases"/>
    <property type="match status" value="1"/>
</dbReference>
<dbReference type="FunFam" id="3.20.20.140:FF:000036">
    <property type="entry name" value="Carbamoyl-phosphate synthase large chain"/>
    <property type="match status" value="1"/>
</dbReference>
<dbReference type="InterPro" id="IPR032466">
    <property type="entry name" value="Metal_Hydrolase"/>
</dbReference>
<proteinExistence type="inferred from homology"/>
<dbReference type="PROSITE" id="PS00482">
    <property type="entry name" value="DIHYDROOROTASE_1"/>
    <property type="match status" value="1"/>
</dbReference>
<dbReference type="InterPro" id="IPR002195">
    <property type="entry name" value="Dihydroorotase_CS"/>
</dbReference>
<organism evidence="7 8">
    <name type="scientific">Candidatus Roizmanbacteria bacterium RIFCSPLOWO2_01_FULL_41_22</name>
    <dbReference type="NCBI Taxonomy" id="1802067"/>
    <lineage>
        <taxon>Bacteria</taxon>
        <taxon>Candidatus Roizmaniibacteriota</taxon>
    </lineage>
</organism>
<evidence type="ECO:0000256" key="5">
    <source>
        <dbReference type="ARBA" id="ARBA00022801"/>
    </source>
</evidence>
<dbReference type="GO" id="GO:0006145">
    <property type="term" value="P:purine nucleobase catabolic process"/>
    <property type="evidence" value="ECO:0007669"/>
    <property type="project" value="TreeGrafter"/>
</dbReference>
<dbReference type="STRING" id="1802067.A2966_03965"/>
<comment type="caution">
    <text evidence="7">The sequence shown here is derived from an EMBL/GenBank/DDBJ whole genome shotgun (WGS) entry which is preliminary data.</text>
</comment>
<comment type="cofactor">
    <cofactor evidence="1">
        <name>Zn(2+)</name>
        <dbReference type="ChEBI" id="CHEBI:29105"/>
    </cofactor>
</comment>
<keyword evidence="4" id="KW-0479">Metal-binding</keyword>
<dbReference type="PANTHER" id="PTHR43668">
    <property type="entry name" value="ALLANTOINASE"/>
    <property type="match status" value="1"/>
</dbReference>
<feature type="domain" description="Amidohydrolase-related" evidence="6">
    <location>
        <begin position="3"/>
        <end position="59"/>
    </location>
</feature>
<accession>A0A1F7J673</accession>
<dbReference type="PANTHER" id="PTHR43668:SF2">
    <property type="entry name" value="ALLANTOINASE"/>
    <property type="match status" value="1"/>
</dbReference>
<dbReference type="InterPro" id="IPR006680">
    <property type="entry name" value="Amidohydro-rel"/>
</dbReference>
<dbReference type="InterPro" id="IPR050138">
    <property type="entry name" value="DHOase/Allantoinase_Hydrolase"/>
</dbReference>
<dbReference type="Pfam" id="PF01979">
    <property type="entry name" value="Amidohydro_1"/>
    <property type="match status" value="1"/>
</dbReference>
<evidence type="ECO:0000313" key="8">
    <source>
        <dbReference type="Proteomes" id="UP000176480"/>
    </source>
</evidence>